<keyword evidence="2" id="KW-1185">Reference proteome</keyword>
<dbReference type="EMBL" id="CM046127">
    <property type="protein sequence ID" value="KAI8441469.1"/>
    <property type="molecule type" value="Genomic_DNA"/>
</dbReference>
<evidence type="ECO:0000313" key="1">
    <source>
        <dbReference type="EMBL" id="KAI8441469.1"/>
    </source>
</evidence>
<reference evidence="1 2" key="1">
    <citation type="journal article" date="2022" name="Genome Biol. Evol.">
        <title>The Spruce Budworm Genome: Reconstructing the Evolutionary History of Antifreeze Proteins.</title>
        <authorList>
            <person name="Beliveau C."/>
            <person name="Gagne P."/>
            <person name="Picq S."/>
            <person name="Vernygora O."/>
            <person name="Keeling C.I."/>
            <person name="Pinkney K."/>
            <person name="Doucet D."/>
            <person name="Wen F."/>
            <person name="Johnston J.S."/>
            <person name="Maaroufi H."/>
            <person name="Boyle B."/>
            <person name="Laroche J."/>
            <person name="Dewar K."/>
            <person name="Juretic N."/>
            <person name="Blackburn G."/>
            <person name="Nisole A."/>
            <person name="Brunet B."/>
            <person name="Brandao M."/>
            <person name="Lumley L."/>
            <person name="Duan J."/>
            <person name="Quan G."/>
            <person name="Lucarotti C.J."/>
            <person name="Roe A.D."/>
            <person name="Sperling F.A.H."/>
            <person name="Levesque R.C."/>
            <person name="Cusson M."/>
        </authorList>
    </citation>
    <scope>NUCLEOTIDE SEQUENCE [LARGE SCALE GENOMIC DNA]</scope>
    <source>
        <strain evidence="1">Glfc:IPQL:Cfum</strain>
    </source>
</reference>
<accession>A0ACC0KY42</accession>
<dbReference type="Proteomes" id="UP001064048">
    <property type="component" value="Chromosome 27"/>
</dbReference>
<proteinExistence type="predicted"/>
<name>A0ACC0KY42_CHOFU</name>
<comment type="caution">
    <text evidence="1">The sequence shown here is derived from an EMBL/GenBank/DDBJ whole genome shotgun (WGS) entry which is preliminary data.</text>
</comment>
<organism evidence="1 2">
    <name type="scientific">Choristoneura fumiferana</name>
    <name type="common">Spruce budworm moth</name>
    <name type="synonym">Archips fumiferana</name>
    <dbReference type="NCBI Taxonomy" id="7141"/>
    <lineage>
        <taxon>Eukaryota</taxon>
        <taxon>Metazoa</taxon>
        <taxon>Ecdysozoa</taxon>
        <taxon>Arthropoda</taxon>
        <taxon>Hexapoda</taxon>
        <taxon>Insecta</taxon>
        <taxon>Pterygota</taxon>
        <taxon>Neoptera</taxon>
        <taxon>Endopterygota</taxon>
        <taxon>Lepidoptera</taxon>
        <taxon>Glossata</taxon>
        <taxon>Ditrysia</taxon>
        <taxon>Tortricoidea</taxon>
        <taxon>Tortricidae</taxon>
        <taxon>Tortricinae</taxon>
        <taxon>Choristoneura</taxon>
    </lineage>
</organism>
<gene>
    <name evidence="1" type="ORF">MSG28_015063</name>
</gene>
<evidence type="ECO:0000313" key="2">
    <source>
        <dbReference type="Proteomes" id="UP001064048"/>
    </source>
</evidence>
<protein>
    <submittedName>
        <fullName evidence="1">Uncharacterized protein</fullName>
    </submittedName>
</protein>
<sequence length="253" mass="28848">MVGPHYKSLSDYLEELAIIGARLVTGFFLVSLRSNLKTLILEDSNCVRINFLQLALHRLTGLKRLELNSLTDEILQNAHLLLYKMPHLEYLSLTNFYGYNRINLSALLPALCRLSSLRELYLNHDSCVTGEWIEAVGRGCPALRVVDIGFCLYVGGRSVVALCRARPELTELSVCRIPVTDMDVQASVNFCADLEFLDLSWCYSVTRTLTGHLAWPRPRPLRLRLFGNRAEKKAQYEGIKILRDRPPHTPKRY</sequence>